<dbReference type="Pfam" id="PF03120">
    <property type="entry name" value="OB_DNA_ligase"/>
    <property type="match status" value="1"/>
</dbReference>
<feature type="binding site" evidence="11">
    <location>
        <begin position="83"/>
        <end position="84"/>
    </location>
    <ligand>
        <name>NAD(+)</name>
        <dbReference type="ChEBI" id="CHEBI:57540"/>
    </ligand>
</feature>
<evidence type="ECO:0000256" key="8">
    <source>
        <dbReference type="ARBA" id="ARBA00023027"/>
    </source>
</evidence>
<evidence type="ECO:0000259" key="12">
    <source>
        <dbReference type="PROSITE" id="PS50172"/>
    </source>
</evidence>
<feature type="binding site" evidence="11">
    <location>
        <position position="396"/>
    </location>
    <ligand>
        <name>Zn(2+)</name>
        <dbReference type="ChEBI" id="CHEBI:29105"/>
    </ligand>
</feature>
<dbReference type="AlphaFoldDB" id="A0A9D1MY59"/>
<dbReference type="Gene3D" id="1.10.287.610">
    <property type="entry name" value="Helix hairpin bin"/>
    <property type="match status" value="1"/>
</dbReference>
<feature type="binding site" evidence="11">
    <location>
        <position position="112"/>
    </location>
    <ligand>
        <name>NAD(+)</name>
        <dbReference type="ChEBI" id="CHEBI:57540"/>
    </ligand>
</feature>
<dbReference type="SUPFAM" id="SSF47781">
    <property type="entry name" value="RuvA domain 2-like"/>
    <property type="match status" value="1"/>
</dbReference>
<reference evidence="13" key="1">
    <citation type="submission" date="2020-10" db="EMBL/GenBank/DDBJ databases">
        <authorList>
            <person name="Gilroy R."/>
        </authorList>
    </citation>
    <scope>NUCLEOTIDE SEQUENCE</scope>
    <source>
        <strain evidence="13">ChiHjej12B11-7776</strain>
    </source>
</reference>
<dbReference type="InterPro" id="IPR013840">
    <property type="entry name" value="DNAligase_N"/>
</dbReference>
<dbReference type="Pfam" id="PF12826">
    <property type="entry name" value="HHH_2"/>
    <property type="match status" value="1"/>
</dbReference>
<dbReference type="EMBL" id="DVOC01000066">
    <property type="protein sequence ID" value="HIU91143.1"/>
    <property type="molecule type" value="Genomic_DNA"/>
</dbReference>
<keyword evidence="5 11" id="KW-0227">DNA damage</keyword>
<dbReference type="Gene3D" id="3.40.50.10190">
    <property type="entry name" value="BRCT domain"/>
    <property type="match status" value="1"/>
</dbReference>
<dbReference type="SMART" id="SM00278">
    <property type="entry name" value="HhH1"/>
    <property type="match status" value="4"/>
</dbReference>
<keyword evidence="11" id="KW-0464">Manganese</keyword>
<sequence length="656" mass="72472">MTLKENNAADMRQMVDQLNRWAHEYYVLDAPSVPDTVYDALYDRLVLLEKQTGVTLPDSPTHRVGGQPLKSFSQHRHLKRLYSLDKVQSFGQLREWLQKVNAAVGEVLFTVELKYDGLTINVTYDDGNFVGAATRGNGVVGEDVTQQVKTIRTVPLSIPFKGKCELQGEGIMKLSELDRYNHKHPSDRLKNARNAAAGAIRNLDPKVTAERNLDVVFYSSGYEEGLGVASQRELVEFLRRNGMVTNHVFRTAKTFEEIKAAIEEIGAMRSSLDFLIDGVVIKVDDFAIREQLGFTDKFPRWAVAYKFDAEQVTTRLVDVEWQVGRTGKLTPIGNLEAVELCGATIRRATLNNYGDILRKKLKRDALVFVRRSNDVIPEILGAAEKGGEEIPMPERCPACGGELQQAGANLYCVNAENCPPQIAARISHYCSRPACDIEGISDKTVYQLMKLGVTSVADLYDLTKEQLLRLEGFKEKKAQNILDALEKSKSVGLAQFIYALGLDNVGVVTARDLAAKFGSVEALRQATQQQLTEIEGVGEVVAEGIVQYFSEKQNLDIIAKLRDAGIDPQLQKAATGVFSGKKVVLTGKLLNYTREEASKIIQNLGGEVSSSVSKTVNLVLAGEDAGSKLDKARALGIEIIDEEAFRLMTASEAERH</sequence>
<comment type="function">
    <text evidence="1 11">DNA ligase that catalyzes the formation of phosphodiester linkages between 5'-phosphoryl and 3'-hydroxyl groups in double-stranded DNA using NAD as a coenzyme and as the energy source for the reaction. It is essential for DNA replication and repair of damaged DNA.</text>
</comment>
<dbReference type="PROSITE" id="PS50172">
    <property type="entry name" value="BRCT"/>
    <property type="match status" value="1"/>
</dbReference>
<gene>
    <name evidence="11 13" type="primary">ligA</name>
    <name evidence="13" type="ORF">IAC72_03945</name>
</gene>
<feature type="binding site" evidence="11">
    <location>
        <position position="135"/>
    </location>
    <ligand>
        <name>NAD(+)</name>
        <dbReference type="ChEBI" id="CHEBI:57540"/>
    </ligand>
</feature>
<dbReference type="InterPro" id="IPR003583">
    <property type="entry name" value="Hlx-hairpin-Hlx_DNA-bd_motif"/>
</dbReference>
<evidence type="ECO:0000256" key="11">
    <source>
        <dbReference type="HAMAP-Rule" id="MF_01588"/>
    </source>
</evidence>
<evidence type="ECO:0000256" key="1">
    <source>
        <dbReference type="ARBA" id="ARBA00004067"/>
    </source>
</evidence>
<dbReference type="InterPro" id="IPR001679">
    <property type="entry name" value="DNA_ligase"/>
</dbReference>
<dbReference type="InterPro" id="IPR004150">
    <property type="entry name" value="NAD_DNA_ligase_OB"/>
</dbReference>
<dbReference type="SUPFAM" id="SSF50249">
    <property type="entry name" value="Nucleic acid-binding proteins"/>
    <property type="match status" value="1"/>
</dbReference>
<evidence type="ECO:0000256" key="4">
    <source>
        <dbReference type="ARBA" id="ARBA00022723"/>
    </source>
</evidence>
<evidence type="ECO:0000256" key="2">
    <source>
        <dbReference type="ARBA" id="ARBA00022598"/>
    </source>
</evidence>
<evidence type="ECO:0000256" key="10">
    <source>
        <dbReference type="ARBA" id="ARBA00034005"/>
    </source>
</evidence>
<keyword evidence="8 11" id="KW-0520">NAD</keyword>
<evidence type="ECO:0000256" key="9">
    <source>
        <dbReference type="ARBA" id="ARBA00023204"/>
    </source>
</evidence>
<dbReference type="PIRSF" id="PIRSF001604">
    <property type="entry name" value="LigA"/>
    <property type="match status" value="1"/>
</dbReference>
<dbReference type="NCBIfam" id="NF005932">
    <property type="entry name" value="PRK07956.1"/>
    <property type="match status" value="1"/>
</dbReference>
<dbReference type="NCBIfam" id="TIGR00575">
    <property type="entry name" value="dnlj"/>
    <property type="match status" value="1"/>
</dbReference>
<feature type="binding site" evidence="11">
    <location>
        <position position="418"/>
    </location>
    <ligand>
        <name>Zn(2+)</name>
        <dbReference type="ChEBI" id="CHEBI:29105"/>
    </ligand>
</feature>
<dbReference type="GO" id="GO:0003911">
    <property type="term" value="F:DNA ligase (NAD+) activity"/>
    <property type="evidence" value="ECO:0007669"/>
    <property type="project" value="UniProtKB-UniRule"/>
</dbReference>
<keyword evidence="9 11" id="KW-0234">DNA repair</keyword>
<feature type="binding site" evidence="11">
    <location>
        <begin position="35"/>
        <end position="39"/>
    </location>
    <ligand>
        <name>NAD(+)</name>
        <dbReference type="ChEBI" id="CHEBI:57540"/>
    </ligand>
</feature>
<dbReference type="CDD" id="cd17748">
    <property type="entry name" value="BRCT_DNA_ligase_like"/>
    <property type="match status" value="1"/>
</dbReference>
<dbReference type="GO" id="GO:0046872">
    <property type="term" value="F:metal ion binding"/>
    <property type="evidence" value="ECO:0007669"/>
    <property type="project" value="UniProtKB-KW"/>
</dbReference>
<dbReference type="Gene3D" id="3.30.470.30">
    <property type="entry name" value="DNA ligase/mRNA capping enzyme"/>
    <property type="match status" value="1"/>
</dbReference>
<dbReference type="FunFam" id="1.10.150.20:FF:000007">
    <property type="entry name" value="DNA ligase"/>
    <property type="match status" value="1"/>
</dbReference>
<comment type="caution">
    <text evidence="13">The sequence shown here is derived from an EMBL/GenBank/DDBJ whole genome shotgun (WGS) entry which is preliminary data.</text>
</comment>
<evidence type="ECO:0000256" key="6">
    <source>
        <dbReference type="ARBA" id="ARBA00022833"/>
    </source>
</evidence>
<keyword evidence="6 11" id="KW-0862">Zinc</keyword>
<comment type="similarity">
    <text evidence="11">Belongs to the NAD-dependent DNA ligase family. LigA subfamily.</text>
</comment>
<dbReference type="SMART" id="SM00532">
    <property type="entry name" value="LIGANc"/>
    <property type="match status" value="1"/>
</dbReference>
<name>A0A9D1MY59_9BACT</name>
<dbReference type="HAMAP" id="MF_01588">
    <property type="entry name" value="DNA_ligase_A"/>
    <property type="match status" value="1"/>
</dbReference>
<dbReference type="Pfam" id="PF00533">
    <property type="entry name" value="BRCT"/>
    <property type="match status" value="1"/>
</dbReference>
<proteinExistence type="inferred from homology"/>
<feature type="domain" description="BRCT" evidence="12">
    <location>
        <begin position="573"/>
        <end position="643"/>
    </location>
</feature>
<feature type="binding site" evidence="11">
    <location>
        <position position="169"/>
    </location>
    <ligand>
        <name>NAD(+)</name>
        <dbReference type="ChEBI" id="CHEBI:57540"/>
    </ligand>
</feature>
<comment type="catalytic activity">
    <reaction evidence="10 11">
        <text>NAD(+) + (deoxyribonucleotide)n-3'-hydroxyl + 5'-phospho-(deoxyribonucleotide)m = (deoxyribonucleotide)n+m + AMP + beta-nicotinamide D-nucleotide.</text>
        <dbReference type="EC" id="6.5.1.2"/>
    </reaction>
</comment>
<dbReference type="Proteomes" id="UP000886852">
    <property type="component" value="Unassembled WGS sequence"/>
</dbReference>
<dbReference type="InterPro" id="IPR013839">
    <property type="entry name" value="DNAligase_adenylation"/>
</dbReference>
<feature type="binding site" evidence="11">
    <location>
        <position position="399"/>
    </location>
    <ligand>
        <name>Zn(2+)</name>
        <dbReference type="ChEBI" id="CHEBI:29105"/>
    </ligand>
</feature>
<keyword evidence="3 11" id="KW-0235">DNA replication</keyword>
<keyword evidence="4 11" id="KW-0479">Metal-binding</keyword>
<dbReference type="Pfam" id="PF01653">
    <property type="entry name" value="DNA_ligase_aden"/>
    <property type="match status" value="1"/>
</dbReference>
<reference evidence="13" key="2">
    <citation type="journal article" date="2021" name="PeerJ">
        <title>Extensive microbial diversity within the chicken gut microbiome revealed by metagenomics and culture.</title>
        <authorList>
            <person name="Gilroy R."/>
            <person name="Ravi A."/>
            <person name="Getino M."/>
            <person name="Pursley I."/>
            <person name="Horton D.L."/>
            <person name="Alikhan N.F."/>
            <person name="Baker D."/>
            <person name="Gharbi K."/>
            <person name="Hall N."/>
            <person name="Watson M."/>
            <person name="Adriaenssens E.M."/>
            <person name="Foster-Nyarko E."/>
            <person name="Jarju S."/>
            <person name="Secka A."/>
            <person name="Antonio M."/>
            <person name="Oren A."/>
            <person name="Chaudhuri R.R."/>
            <person name="La Ragione R."/>
            <person name="Hildebrand F."/>
            <person name="Pallen M.J."/>
        </authorList>
    </citation>
    <scope>NUCLEOTIDE SEQUENCE</scope>
    <source>
        <strain evidence="13">ChiHjej12B11-7776</strain>
    </source>
</reference>
<feature type="active site" description="N6-AMP-lysine intermediate" evidence="11">
    <location>
        <position position="114"/>
    </location>
</feature>
<evidence type="ECO:0000256" key="7">
    <source>
        <dbReference type="ARBA" id="ARBA00022842"/>
    </source>
</evidence>
<dbReference type="InterPro" id="IPR036420">
    <property type="entry name" value="BRCT_dom_sf"/>
</dbReference>
<accession>A0A9D1MY59</accession>
<dbReference type="InterPro" id="IPR010994">
    <property type="entry name" value="RuvA_2-like"/>
</dbReference>
<dbReference type="Gene3D" id="2.40.50.140">
    <property type="entry name" value="Nucleic acid-binding proteins"/>
    <property type="match status" value="1"/>
</dbReference>
<evidence type="ECO:0000256" key="5">
    <source>
        <dbReference type="ARBA" id="ARBA00022763"/>
    </source>
</evidence>
<feature type="binding site" evidence="11">
    <location>
        <position position="412"/>
    </location>
    <ligand>
        <name>Zn(2+)</name>
        <dbReference type="ChEBI" id="CHEBI:29105"/>
    </ligand>
</feature>
<dbReference type="InterPro" id="IPR012340">
    <property type="entry name" value="NA-bd_OB-fold"/>
</dbReference>
<dbReference type="GO" id="GO:0006281">
    <property type="term" value="P:DNA repair"/>
    <property type="evidence" value="ECO:0007669"/>
    <property type="project" value="UniProtKB-KW"/>
</dbReference>
<dbReference type="Pfam" id="PF14520">
    <property type="entry name" value="HHH_5"/>
    <property type="match status" value="1"/>
</dbReference>
<dbReference type="Gene3D" id="1.10.150.20">
    <property type="entry name" value="5' to 3' exonuclease, C-terminal subdomain"/>
    <property type="match status" value="2"/>
</dbReference>
<keyword evidence="7 11" id="KW-0460">Magnesium</keyword>
<comment type="cofactor">
    <cofactor evidence="11">
        <name>Mg(2+)</name>
        <dbReference type="ChEBI" id="CHEBI:18420"/>
    </cofactor>
    <cofactor evidence="11">
        <name>Mn(2+)</name>
        <dbReference type="ChEBI" id="CHEBI:29035"/>
    </cofactor>
</comment>
<dbReference type="SUPFAM" id="SSF52113">
    <property type="entry name" value="BRCT domain"/>
    <property type="match status" value="1"/>
</dbReference>
<evidence type="ECO:0000256" key="3">
    <source>
        <dbReference type="ARBA" id="ARBA00022705"/>
    </source>
</evidence>
<keyword evidence="2 11" id="KW-0436">Ligase</keyword>
<dbReference type="InterPro" id="IPR001357">
    <property type="entry name" value="BRCT_dom"/>
</dbReference>
<protein>
    <recommendedName>
        <fullName evidence="11">DNA ligase</fullName>
        <ecNumber evidence="11">6.5.1.2</ecNumber>
    </recommendedName>
    <alternativeName>
        <fullName evidence="11">Polydeoxyribonucleotide synthase [NAD(+)]</fullName>
    </alternativeName>
</protein>
<evidence type="ECO:0000313" key="14">
    <source>
        <dbReference type="Proteomes" id="UP000886852"/>
    </source>
</evidence>
<dbReference type="SMART" id="SM00292">
    <property type="entry name" value="BRCT"/>
    <property type="match status" value="1"/>
</dbReference>
<feature type="binding site" evidence="11">
    <location>
        <position position="306"/>
    </location>
    <ligand>
        <name>NAD(+)</name>
        <dbReference type="ChEBI" id="CHEBI:57540"/>
    </ligand>
</feature>
<evidence type="ECO:0000313" key="13">
    <source>
        <dbReference type="EMBL" id="HIU91143.1"/>
    </source>
</evidence>
<dbReference type="EC" id="6.5.1.2" evidence="11"/>
<dbReference type="GO" id="GO:0003677">
    <property type="term" value="F:DNA binding"/>
    <property type="evidence" value="ECO:0007669"/>
    <property type="project" value="InterPro"/>
</dbReference>
<dbReference type="GO" id="GO:0006260">
    <property type="term" value="P:DNA replication"/>
    <property type="evidence" value="ECO:0007669"/>
    <property type="project" value="UniProtKB-KW"/>
</dbReference>
<organism evidence="13 14">
    <name type="scientific">Candidatus Fimimonas merdipullorum</name>
    <dbReference type="NCBI Taxonomy" id="2840822"/>
    <lineage>
        <taxon>Bacteria</taxon>
        <taxon>Pseudomonadati</taxon>
        <taxon>Myxococcota</taxon>
        <taxon>Myxococcia</taxon>
        <taxon>Myxococcales</taxon>
        <taxon>Cystobacterineae</taxon>
        <taxon>Myxococcaceae</taxon>
        <taxon>Myxococcaceae incertae sedis</taxon>
        <taxon>Candidatus Fimimonas</taxon>
    </lineage>
</organism>
<feature type="binding site" evidence="11">
    <location>
        <position position="282"/>
    </location>
    <ligand>
        <name>NAD(+)</name>
        <dbReference type="ChEBI" id="CHEBI:57540"/>
    </ligand>
</feature>
<dbReference type="InterPro" id="IPR041663">
    <property type="entry name" value="DisA/LigA_HHH"/>
</dbReference>
<dbReference type="CDD" id="cd00114">
    <property type="entry name" value="LIGANc"/>
    <property type="match status" value="1"/>
</dbReference>
<dbReference type="SUPFAM" id="SSF56091">
    <property type="entry name" value="DNA ligase/mRNA capping enzyme, catalytic domain"/>
    <property type="match status" value="1"/>
</dbReference>
<dbReference type="FunFam" id="1.10.150.20:FF:000006">
    <property type="entry name" value="DNA ligase"/>
    <property type="match status" value="1"/>
</dbReference>